<keyword evidence="2" id="KW-1185">Reference proteome</keyword>
<dbReference type="Proteomes" id="UP001165063">
    <property type="component" value="Unassembled WGS sequence"/>
</dbReference>
<comment type="caution">
    <text evidence="1">The sequence shown here is derived from an EMBL/GenBank/DDBJ whole genome shotgun (WGS) entry which is preliminary data.</text>
</comment>
<accession>A0A9W7DES6</accession>
<name>A0A9W7DES6_AMBMO</name>
<proteinExistence type="predicted"/>
<sequence>MVQLRERKLTTPEIATVFTQFNKHVFQEQTNLQDGNKQSVKPTPELNLDEQNLAKPITLGEIKQPFQQQMTAIPNSALGCDGIPYKFFLATFETMTPRFLEVLNRLHVANDVSEMMTPVLLKFILKDGKDRLELSSYRPIALTSSTAHLFSKAIMHRIQSVFARIISPDCFWRLFVTTDNNTALKCTGNFNPMRPHCWNHFLHDISVRPIDE</sequence>
<organism evidence="1 2">
    <name type="scientific">Ambrosiozyma monospora</name>
    <name type="common">Yeast</name>
    <name type="synonym">Endomycopsis monosporus</name>
    <dbReference type="NCBI Taxonomy" id="43982"/>
    <lineage>
        <taxon>Eukaryota</taxon>
        <taxon>Fungi</taxon>
        <taxon>Dikarya</taxon>
        <taxon>Ascomycota</taxon>
        <taxon>Saccharomycotina</taxon>
        <taxon>Pichiomycetes</taxon>
        <taxon>Pichiales</taxon>
        <taxon>Pichiaceae</taxon>
        <taxon>Ambrosiozyma</taxon>
    </lineage>
</organism>
<protein>
    <submittedName>
        <fullName evidence="1">Unnamed protein product</fullName>
    </submittedName>
</protein>
<dbReference type="AlphaFoldDB" id="A0A9W7DES6"/>
<evidence type="ECO:0000313" key="1">
    <source>
        <dbReference type="EMBL" id="GMG21147.1"/>
    </source>
</evidence>
<evidence type="ECO:0000313" key="2">
    <source>
        <dbReference type="Proteomes" id="UP001165063"/>
    </source>
</evidence>
<dbReference type="OrthoDB" id="421040at2759"/>
<gene>
    <name evidence="1" type="ORF">Amon01_000176300</name>
</gene>
<reference evidence="1" key="1">
    <citation type="submission" date="2023-04" db="EMBL/GenBank/DDBJ databases">
        <title>Ambrosiozyma monospora NBRC 1965.</title>
        <authorList>
            <person name="Ichikawa N."/>
            <person name="Sato H."/>
            <person name="Tonouchi N."/>
        </authorList>
    </citation>
    <scope>NUCLEOTIDE SEQUENCE</scope>
    <source>
        <strain evidence="1">NBRC 1965</strain>
    </source>
</reference>
<dbReference type="PANTHER" id="PTHR19446">
    <property type="entry name" value="REVERSE TRANSCRIPTASES"/>
    <property type="match status" value="1"/>
</dbReference>
<dbReference type="EMBL" id="BSXU01000570">
    <property type="protein sequence ID" value="GMG21147.1"/>
    <property type="molecule type" value="Genomic_DNA"/>
</dbReference>